<dbReference type="SMART" id="SM00320">
    <property type="entry name" value="WD40"/>
    <property type="match status" value="12"/>
</dbReference>
<gene>
    <name evidence="11" type="ORF">Ctob_006502</name>
</gene>
<protein>
    <recommendedName>
        <fullName evidence="8">Cilia- and flagella-associated protein 52</fullName>
    </recommendedName>
</protein>
<dbReference type="FunFam" id="2.130.10.10:FF:000207">
    <property type="entry name" value="Cilia- and flagella-associated protein 52"/>
    <property type="match status" value="1"/>
</dbReference>
<evidence type="ECO:0000256" key="1">
    <source>
        <dbReference type="ARBA" id="ARBA00004230"/>
    </source>
</evidence>
<evidence type="ECO:0000256" key="5">
    <source>
        <dbReference type="ARBA" id="ARBA00022737"/>
    </source>
</evidence>
<evidence type="ECO:0000313" key="12">
    <source>
        <dbReference type="Proteomes" id="UP000037460"/>
    </source>
</evidence>
<dbReference type="PANTHER" id="PTHR13720:SF14">
    <property type="entry name" value="CILIA- AND FLAGELLA-ASSOCIATED PROTEIN 52"/>
    <property type="match status" value="1"/>
</dbReference>
<feature type="repeat" description="WD" evidence="9">
    <location>
        <begin position="468"/>
        <end position="509"/>
    </location>
</feature>
<name>A0A0M0JJE7_9EUKA</name>
<keyword evidence="5" id="KW-0677">Repeat</keyword>
<dbReference type="OrthoDB" id="6252103at2759"/>
<keyword evidence="6 11" id="KW-0969">Cilium</keyword>
<dbReference type="InterPro" id="IPR036322">
    <property type="entry name" value="WD40_repeat_dom_sf"/>
</dbReference>
<dbReference type="EMBL" id="JWZX01002814">
    <property type="protein sequence ID" value="KOO26721.1"/>
    <property type="molecule type" value="Genomic_DNA"/>
</dbReference>
<evidence type="ECO:0000256" key="3">
    <source>
        <dbReference type="ARBA" id="ARBA00022490"/>
    </source>
</evidence>
<dbReference type="Pfam" id="PF00400">
    <property type="entry name" value="WD40"/>
    <property type="match status" value="5"/>
</dbReference>
<dbReference type="AlphaFoldDB" id="A0A0M0JJE7"/>
<dbReference type="PROSITE" id="PS50294">
    <property type="entry name" value="WD_REPEATS_REGION"/>
    <property type="match status" value="2"/>
</dbReference>
<dbReference type="Gene3D" id="2.130.10.10">
    <property type="entry name" value="YVTN repeat-like/Quinoprotein amine dehydrogenase"/>
    <property type="match status" value="3"/>
</dbReference>
<reference evidence="12" key="1">
    <citation type="journal article" date="2015" name="PLoS Genet.">
        <title>Genome Sequence and Transcriptome Analyses of Chrysochromulina tobin: Metabolic Tools for Enhanced Algal Fitness in the Prominent Order Prymnesiales (Haptophyceae).</title>
        <authorList>
            <person name="Hovde B.T."/>
            <person name="Deodato C.R."/>
            <person name="Hunsperger H.M."/>
            <person name="Ryken S.A."/>
            <person name="Yost W."/>
            <person name="Jha R.K."/>
            <person name="Patterson J."/>
            <person name="Monnat R.J. Jr."/>
            <person name="Barlow S.B."/>
            <person name="Starkenburg S.R."/>
            <person name="Cattolico R.A."/>
        </authorList>
    </citation>
    <scope>NUCLEOTIDE SEQUENCE</scope>
    <source>
        <strain evidence="12">CCMP291</strain>
    </source>
</reference>
<keyword evidence="6 11" id="KW-0282">Flagellum</keyword>
<dbReference type="Pfam" id="PF23409">
    <property type="entry name" value="Beta-prop_EML"/>
    <property type="match status" value="1"/>
</dbReference>
<evidence type="ECO:0000256" key="6">
    <source>
        <dbReference type="ARBA" id="ARBA00022846"/>
    </source>
</evidence>
<comment type="caution">
    <text evidence="11">The sequence shown here is derived from an EMBL/GenBank/DDBJ whole genome shotgun (WGS) entry which is preliminary data.</text>
</comment>
<evidence type="ECO:0000313" key="11">
    <source>
        <dbReference type="EMBL" id="KOO26721.1"/>
    </source>
</evidence>
<dbReference type="SUPFAM" id="SSF50978">
    <property type="entry name" value="WD40 repeat-like"/>
    <property type="match status" value="1"/>
</dbReference>
<dbReference type="PROSITE" id="PS50082">
    <property type="entry name" value="WD_REPEATS_2"/>
    <property type="match status" value="5"/>
</dbReference>
<comment type="subcellular location">
    <subcellularLocation>
        <location evidence="1">Cell projection</location>
        <location evidence="1">Cilium</location>
        <location evidence="1">Flagellum</location>
    </subcellularLocation>
    <subcellularLocation>
        <location evidence="2">Cytoplasm</location>
    </subcellularLocation>
</comment>
<dbReference type="SUPFAM" id="SSF50998">
    <property type="entry name" value="Quinoprotein alcohol dehydrogenase-like"/>
    <property type="match status" value="1"/>
</dbReference>
<proteinExistence type="inferred from homology"/>
<keyword evidence="3" id="KW-0963">Cytoplasm</keyword>
<evidence type="ECO:0000256" key="2">
    <source>
        <dbReference type="ARBA" id="ARBA00004496"/>
    </source>
</evidence>
<dbReference type="GO" id="GO:0005930">
    <property type="term" value="C:axoneme"/>
    <property type="evidence" value="ECO:0007669"/>
    <property type="project" value="UniProtKB-ARBA"/>
</dbReference>
<dbReference type="InterPro" id="IPR050630">
    <property type="entry name" value="WD_repeat_EMAP"/>
</dbReference>
<evidence type="ECO:0000259" key="10">
    <source>
        <dbReference type="Pfam" id="PF23409"/>
    </source>
</evidence>
<dbReference type="InterPro" id="IPR055439">
    <property type="entry name" value="Beta-prop_EML_1st"/>
</dbReference>
<keyword evidence="12" id="KW-1185">Reference proteome</keyword>
<accession>A0A0M0JJE7</accession>
<keyword evidence="4 9" id="KW-0853">WD repeat</keyword>
<evidence type="ECO:0000256" key="9">
    <source>
        <dbReference type="PROSITE-ProRule" id="PRU00221"/>
    </source>
</evidence>
<dbReference type="Proteomes" id="UP000037460">
    <property type="component" value="Unassembled WGS sequence"/>
</dbReference>
<dbReference type="InterPro" id="IPR001680">
    <property type="entry name" value="WD40_rpt"/>
</dbReference>
<comment type="similarity">
    <text evidence="7">Belongs to the CFAP52 family.</text>
</comment>
<evidence type="ECO:0000256" key="7">
    <source>
        <dbReference type="ARBA" id="ARBA00029456"/>
    </source>
</evidence>
<dbReference type="PANTHER" id="PTHR13720">
    <property type="entry name" value="WD-40 REPEAT PROTEIN"/>
    <property type="match status" value="1"/>
</dbReference>
<organism evidence="11 12">
    <name type="scientific">Chrysochromulina tobinii</name>
    <dbReference type="NCBI Taxonomy" id="1460289"/>
    <lineage>
        <taxon>Eukaryota</taxon>
        <taxon>Haptista</taxon>
        <taxon>Haptophyta</taxon>
        <taxon>Prymnesiophyceae</taxon>
        <taxon>Prymnesiales</taxon>
        <taxon>Chrysochromulinaceae</taxon>
        <taxon>Chrysochromulina</taxon>
    </lineage>
</organism>
<feature type="domain" description="EML-like first beta-propeller" evidence="10">
    <location>
        <begin position="49"/>
        <end position="311"/>
    </location>
</feature>
<feature type="repeat" description="WD" evidence="9">
    <location>
        <begin position="597"/>
        <end position="636"/>
    </location>
</feature>
<dbReference type="InterPro" id="IPR011047">
    <property type="entry name" value="Quinoprotein_ADH-like_sf"/>
</dbReference>
<feature type="repeat" description="WD" evidence="9">
    <location>
        <begin position="522"/>
        <end position="553"/>
    </location>
</feature>
<sequence length="636" mass="68248">MTSSLPLAGAIGSSLKGRNNLILHPNDTHCIYPLGSTIVVKNVERADDQLFLQGHTDRVTCMAITRDGNTLASGQITHMGYLAEIILWDISGLSAETPTDPVLIVRLKLHKVMVQALDFSANGKYLASIGGPDDNNLVIWNVETGAAICGSPAAHDTCLTVKWMNTEEDHLSTGGVKNLRMWRLDPVGRKVRPVDVITSKEVRTYTCMVVSADDQIVYCGTTTGDIIAISSVKKTMINQGPAKGSCPRCGVQSIALVGEQLIVGSGDGELMVMDRHTFVPTMVQSVLGGVTSIAMDSAGEFFFAGTDKSNVYLVQFDGLVAELKTTAHSEPVNDIIFPRSYSDLFATCAGSDIRIWHSGTLSELLRVQVPNQVCNCISFMPKGDAIVSGWNDGKIRSFLPQSGGLQFVINEAHRLTGVGNSSGGVMPSNGVTSICPSNDGKRLISGGADGQVRVWAISKGTQVMIASMKEHKGPVYAIAIKADDTECVSASADGSCITWSLTDAAPFVRINALFAANFFKCVAYHPDESQLITCGTDRKITYWDVMNMSAIRIVDGSETADVNSLHINADGRFFVSGGADKKVNLWNYDEGSKYFEGLGHSGAVNAVRISPDEQRIISVGTEGGIYVWKIPESFTA</sequence>
<evidence type="ECO:0000256" key="8">
    <source>
        <dbReference type="ARBA" id="ARBA00029552"/>
    </source>
</evidence>
<feature type="repeat" description="WD" evidence="9">
    <location>
        <begin position="431"/>
        <end position="465"/>
    </location>
</feature>
<dbReference type="GO" id="GO:0031514">
    <property type="term" value="C:motile cilium"/>
    <property type="evidence" value="ECO:0007669"/>
    <property type="project" value="UniProtKB-SubCell"/>
</dbReference>
<evidence type="ECO:0000256" key="4">
    <source>
        <dbReference type="ARBA" id="ARBA00022574"/>
    </source>
</evidence>
<dbReference type="FunFam" id="2.130.10.10:FF:001320">
    <property type="entry name" value="Predicted protein"/>
    <property type="match status" value="1"/>
</dbReference>
<keyword evidence="6 11" id="KW-0966">Cell projection</keyword>
<dbReference type="InterPro" id="IPR015943">
    <property type="entry name" value="WD40/YVTN_repeat-like_dom_sf"/>
</dbReference>
<feature type="repeat" description="WD" evidence="9">
    <location>
        <begin position="555"/>
        <end position="596"/>
    </location>
</feature>